<sequence length="365" mass="38993">MNESAAGAFESEFIEFQKRLAYLRESRSYVTAEAGRDEWIDAALLELDVATEELKVRQEELVSWADQVAAEKSPAELERLLLRAAFTGSPFPTLIVAGDDGVIRRANAAALALLDVTQSYAAGRPFPVFADLRFRAALRSALAAASRTGEARTVRMRLVRRRLPPVDVTLAIARLDLPGERPHLLIGTSVVPPAEPLPPSGPEIRPAREDVLSSWARLLLSPGFSLGQAAGALREALADWVHVDLVDRSGAWRPAAAVAGEGLPAGVERPLDLSRRVSESGRMALESPLGDLGVLGEDAEGVPVAARLGVGSLVCVPLVARRAMGAVTIARRGGARRPLSLAEAGLLRELGDQLALRLDLDELLA</sequence>
<dbReference type="SUPFAM" id="SSF55781">
    <property type="entry name" value="GAF domain-like"/>
    <property type="match status" value="1"/>
</dbReference>
<evidence type="ECO:0000313" key="3">
    <source>
        <dbReference type="Proteomes" id="UP000479526"/>
    </source>
</evidence>
<evidence type="ECO:0000259" key="1">
    <source>
        <dbReference type="Pfam" id="PF08448"/>
    </source>
</evidence>
<dbReference type="RefSeq" id="WP_161483150.1">
    <property type="nucleotide sequence ID" value="NZ_WXEW01000010.1"/>
</dbReference>
<organism evidence="2 3">
    <name type="scientific">Herbidospora solisilvae</name>
    <dbReference type="NCBI Taxonomy" id="2696284"/>
    <lineage>
        <taxon>Bacteria</taxon>
        <taxon>Bacillati</taxon>
        <taxon>Actinomycetota</taxon>
        <taxon>Actinomycetes</taxon>
        <taxon>Streptosporangiales</taxon>
        <taxon>Streptosporangiaceae</taxon>
        <taxon>Herbidospora</taxon>
    </lineage>
</organism>
<name>A0A7C9JBS2_9ACTN</name>
<dbReference type="Gene3D" id="3.30.450.40">
    <property type="match status" value="1"/>
</dbReference>
<gene>
    <name evidence="2" type="ORF">GT755_31205</name>
</gene>
<dbReference type="InterPro" id="IPR035965">
    <property type="entry name" value="PAS-like_dom_sf"/>
</dbReference>
<dbReference type="InterPro" id="IPR029016">
    <property type="entry name" value="GAF-like_dom_sf"/>
</dbReference>
<evidence type="ECO:0000313" key="2">
    <source>
        <dbReference type="EMBL" id="NAS26128.1"/>
    </source>
</evidence>
<dbReference type="Pfam" id="PF08448">
    <property type="entry name" value="PAS_4"/>
    <property type="match status" value="1"/>
</dbReference>
<dbReference type="SUPFAM" id="SSF55785">
    <property type="entry name" value="PYP-like sensor domain (PAS domain)"/>
    <property type="match status" value="1"/>
</dbReference>
<dbReference type="AlphaFoldDB" id="A0A7C9JBS2"/>
<proteinExistence type="predicted"/>
<keyword evidence="3" id="KW-1185">Reference proteome</keyword>
<dbReference type="Proteomes" id="UP000479526">
    <property type="component" value="Unassembled WGS sequence"/>
</dbReference>
<dbReference type="Gene3D" id="3.30.450.20">
    <property type="entry name" value="PAS domain"/>
    <property type="match status" value="1"/>
</dbReference>
<protein>
    <submittedName>
        <fullName evidence="2">PAS domain-containing protein</fullName>
    </submittedName>
</protein>
<accession>A0A7C9JBS2</accession>
<comment type="caution">
    <text evidence="2">The sequence shown here is derived from an EMBL/GenBank/DDBJ whole genome shotgun (WGS) entry which is preliminary data.</text>
</comment>
<reference evidence="2 3" key="1">
    <citation type="submission" date="2020-01" db="EMBL/GenBank/DDBJ databases">
        <title>Herbidospora sp. NEAU-GS84 nov., a novel actinomycete isolated from soil.</title>
        <authorList>
            <person name="Han L."/>
        </authorList>
    </citation>
    <scope>NUCLEOTIDE SEQUENCE [LARGE SCALE GENOMIC DNA]</scope>
    <source>
        <strain evidence="2 3">NEAU-GS84</strain>
    </source>
</reference>
<dbReference type="InterPro" id="IPR013656">
    <property type="entry name" value="PAS_4"/>
</dbReference>
<feature type="domain" description="PAS fold-4" evidence="1">
    <location>
        <begin position="87"/>
        <end position="180"/>
    </location>
</feature>
<dbReference type="EMBL" id="WXEW01000010">
    <property type="protein sequence ID" value="NAS26128.1"/>
    <property type="molecule type" value="Genomic_DNA"/>
</dbReference>